<feature type="region of interest" description="Disordered" evidence="1">
    <location>
        <begin position="90"/>
        <end position="111"/>
    </location>
</feature>
<protein>
    <submittedName>
        <fullName evidence="2">Uncharacterized protein</fullName>
    </submittedName>
</protein>
<dbReference type="EMBL" id="BSUJ01000006">
    <property type="protein sequence ID" value="GMA22192.1"/>
    <property type="molecule type" value="Genomic_DNA"/>
</dbReference>
<feature type="region of interest" description="Disordered" evidence="1">
    <location>
        <begin position="1"/>
        <end position="29"/>
    </location>
</feature>
<comment type="caution">
    <text evidence="2">The sequence shown here is derived from an EMBL/GenBank/DDBJ whole genome shotgun (WGS) entry which is preliminary data.</text>
</comment>
<reference evidence="3" key="1">
    <citation type="journal article" date="2019" name="Int. J. Syst. Evol. Microbiol.">
        <title>The Global Catalogue of Microorganisms (GCM) 10K type strain sequencing project: providing services to taxonomists for standard genome sequencing and annotation.</title>
        <authorList>
            <consortium name="The Broad Institute Genomics Platform"/>
            <consortium name="The Broad Institute Genome Sequencing Center for Infectious Disease"/>
            <person name="Wu L."/>
            <person name="Ma J."/>
        </authorList>
    </citation>
    <scope>NUCLEOTIDE SEQUENCE [LARGE SCALE GENOMIC DNA]</scope>
    <source>
        <strain evidence="3">NBRC 105830</strain>
    </source>
</reference>
<feature type="region of interest" description="Disordered" evidence="1">
    <location>
        <begin position="137"/>
        <end position="169"/>
    </location>
</feature>
<feature type="compositionally biased region" description="Low complexity" evidence="1">
    <location>
        <begin position="139"/>
        <end position="155"/>
    </location>
</feature>
<sequence>MPRGGVLAHVGEGALGSAQEGYLDDRGQGREVALHPQLGSHTGLVRLRVQDPAQRGGEPAALELLGRQRAHDAAGLDQVVGGRGLNLREQLGPPIGVGDGTGASQQQDGREALRERVVDVPREARALREDAGLPCAEASSACSSSDSACARTSDSTSRRRSMFSRTRRC</sequence>
<name>A0ABQ6HVM5_9MICO</name>
<organism evidence="2 3">
    <name type="scientific">Arsenicicoccus piscis</name>
    <dbReference type="NCBI Taxonomy" id="673954"/>
    <lineage>
        <taxon>Bacteria</taxon>
        <taxon>Bacillati</taxon>
        <taxon>Actinomycetota</taxon>
        <taxon>Actinomycetes</taxon>
        <taxon>Micrococcales</taxon>
        <taxon>Intrasporangiaceae</taxon>
        <taxon>Arsenicicoccus</taxon>
    </lineage>
</organism>
<evidence type="ECO:0000256" key="1">
    <source>
        <dbReference type="SAM" id="MobiDB-lite"/>
    </source>
</evidence>
<gene>
    <name evidence="2" type="ORF">GCM10025862_42150</name>
</gene>
<evidence type="ECO:0000313" key="2">
    <source>
        <dbReference type="EMBL" id="GMA22192.1"/>
    </source>
</evidence>
<accession>A0ABQ6HVM5</accession>
<dbReference type="Proteomes" id="UP001157109">
    <property type="component" value="Unassembled WGS sequence"/>
</dbReference>
<feature type="compositionally biased region" description="Basic residues" evidence="1">
    <location>
        <begin position="158"/>
        <end position="169"/>
    </location>
</feature>
<keyword evidence="3" id="KW-1185">Reference proteome</keyword>
<evidence type="ECO:0000313" key="3">
    <source>
        <dbReference type="Proteomes" id="UP001157109"/>
    </source>
</evidence>
<proteinExistence type="predicted"/>